<evidence type="ECO:0000313" key="5">
    <source>
        <dbReference type="Proteomes" id="UP000320839"/>
    </source>
</evidence>
<reference evidence="4 5" key="1">
    <citation type="submission" date="2019-02" db="EMBL/GenBank/DDBJ databases">
        <title>Deep-cultivation of Planctomycetes and their phenomic and genomic characterization uncovers novel biology.</title>
        <authorList>
            <person name="Wiegand S."/>
            <person name="Jogler M."/>
            <person name="Boedeker C."/>
            <person name="Pinto D."/>
            <person name="Vollmers J."/>
            <person name="Rivas-Marin E."/>
            <person name="Kohn T."/>
            <person name="Peeters S.H."/>
            <person name="Heuer A."/>
            <person name="Rast P."/>
            <person name="Oberbeckmann S."/>
            <person name="Bunk B."/>
            <person name="Jeske O."/>
            <person name="Meyerdierks A."/>
            <person name="Storesund J.E."/>
            <person name="Kallscheuer N."/>
            <person name="Luecker S."/>
            <person name="Lage O.M."/>
            <person name="Pohl T."/>
            <person name="Merkel B.J."/>
            <person name="Hornburger P."/>
            <person name="Mueller R.-W."/>
            <person name="Bruemmer F."/>
            <person name="Labrenz M."/>
            <person name="Spormann A.M."/>
            <person name="Op den Camp H."/>
            <person name="Overmann J."/>
            <person name="Amann R."/>
            <person name="Jetten M.S.M."/>
            <person name="Mascher T."/>
            <person name="Medema M.H."/>
            <person name="Devos D.P."/>
            <person name="Kaster A.-K."/>
            <person name="Ovreas L."/>
            <person name="Rohde M."/>
            <person name="Galperin M.Y."/>
            <person name="Jogler C."/>
        </authorList>
    </citation>
    <scope>NUCLEOTIDE SEQUENCE [LARGE SCALE GENOMIC DNA]</scope>
    <source>
        <strain evidence="4 5">Pan153</strain>
    </source>
</reference>
<keyword evidence="3" id="KW-1133">Transmembrane helix</keyword>
<dbReference type="CDD" id="cd15489">
    <property type="entry name" value="PHD_SF"/>
    <property type="match status" value="1"/>
</dbReference>
<dbReference type="RefSeq" id="WP_145458705.1">
    <property type="nucleotide sequence ID" value="NZ_CP036317.1"/>
</dbReference>
<keyword evidence="2 4" id="KW-0378">Hydrolase</keyword>
<accession>A0A518FVV8</accession>
<sequence>MNSDSESVQHPDFRIAGEREAGVKCARCNQEVRQGELTARCTRCGAIHHQHCWMQYQCCGSYQCSQGSMSSSDQGQSLVISRDDLNQAEPLPVVNSYTDNAQAISEKPKQLWNKLALTAFIVALIGIPLFGILTGLIAMILGCIALVSHPTHKKGFALAVLGLLIGFVEMIGWSVGLYHFYGNPQATSISLNEYAFDDSALENMPDYLKRAMQSNVLIQVSNGLLSQGMGSGVILKKDAGQALIVTNRHVIDHDFNGTTDKAPDNYDELGKITVQTIGQLPVPASVKWIAPHGIDLAIISAPLAGGNISEAFWDRNKLPAIGADVFAVGNPHALGWTHSSGSISQYRKQTKGAFTYQIIQTTTPLNPGNSGGGLYDKNGLLIGINTMTGDKRFAEGLGFAISFKALLDLAPATFQLAARQGNPENKTTEEPDPKN</sequence>
<keyword evidence="3" id="KW-0472">Membrane</keyword>
<name>A0A518FVV8_9PLAN</name>
<keyword evidence="3" id="KW-0812">Transmembrane</keyword>
<dbReference type="EC" id="3.4.21.107" evidence="4"/>
<dbReference type="Gene3D" id="2.40.10.120">
    <property type="match status" value="1"/>
</dbReference>
<proteinExistence type="predicted"/>
<dbReference type="InterPro" id="IPR009003">
    <property type="entry name" value="Peptidase_S1_PA"/>
</dbReference>
<dbReference type="EMBL" id="CP036317">
    <property type="protein sequence ID" value="QDV20487.1"/>
    <property type="molecule type" value="Genomic_DNA"/>
</dbReference>
<evidence type="ECO:0000256" key="1">
    <source>
        <dbReference type="ARBA" id="ARBA00022670"/>
    </source>
</evidence>
<dbReference type="PANTHER" id="PTHR43343">
    <property type="entry name" value="PEPTIDASE S12"/>
    <property type="match status" value="1"/>
</dbReference>
<dbReference type="Pfam" id="PF13365">
    <property type="entry name" value="Trypsin_2"/>
    <property type="match status" value="1"/>
</dbReference>
<dbReference type="OrthoDB" id="229892at2"/>
<dbReference type="InterPro" id="IPR001940">
    <property type="entry name" value="Peptidase_S1C"/>
</dbReference>
<dbReference type="PANTHER" id="PTHR43343:SF3">
    <property type="entry name" value="PROTEASE DO-LIKE 8, CHLOROPLASTIC"/>
    <property type="match status" value="1"/>
</dbReference>
<dbReference type="AlphaFoldDB" id="A0A518FVV8"/>
<keyword evidence="1 4" id="KW-0645">Protease</keyword>
<evidence type="ECO:0000313" key="4">
    <source>
        <dbReference type="EMBL" id="QDV20487.1"/>
    </source>
</evidence>
<feature type="transmembrane region" description="Helical" evidence="3">
    <location>
        <begin position="115"/>
        <end position="144"/>
    </location>
</feature>
<dbReference type="SUPFAM" id="SSF50494">
    <property type="entry name" value="Trypsin-like serine proteases"/>
    <property type="match status" value="1"/>
</dbReference>
<organism evidence="4 5">
    <name type="scientific">Gimesia panareensis</name>
    <dbReference type="NCBI Taxonomy" id="2527978"/>
    <lineage>
        <taxon>Bacteria</taxon>
        <taxon>Pseudomonadati</taxon>
        <taxon>Planctomycetota</taxon>
        <taxon>Planctomycetia</taxon>
        <taxon>Planctomycetales</taxon>
        <taxon>Planctomycetaceae</taxon>
        <taxon>Gimesia</taxon>
    </lineage>
</organism>
<dbReference type="GO" id="GO:0006508">
    <property type="term" value="P:proteolysis"/>
    <property type="evidence" value="ECO:0007669"/>
    <property type="project" value="UniProtKB-KW"/>
</dbReference>
<dbReference type="GO" id="GO:0004252">
    <property type="term" value="F:serine-type endopeptidase activity"/>
    <property type="evidence" value="ECO:0007669"/>
    <property type="project" value="InterPro"/>
</dbReference>
<protein>
    <submittedName>
        <fullName evidence="4">Serine protease Do-like HtrA</fullName>
        <ecNumber evidence="4">3.4.21.107</ecNumber>
    </submittedName>
</protein>
<evidence type="ECO:0000256" key="2">
    <source>
        <dbReference type="ARBA" id="ARBA00022801"/>
    </source>
</evidence>
<dbReference type="InterPro" id="IPR051201">
    <property type="entry name" value="Chloro_Bact_Ser_Proteases"/>
</dbReference>
<dbReference type="PRINTS" id="PR00834">
    <property type="entry name" value="PROTEASES2C"/>
</dbReference>
<feature type="transmembrane region" description="Helical" evidence="3">
    <location>
        <begin position="156"/>
        <end position="181"/>
    </location>
</feature>
<evidence type="ECO:0000256" key="3">
    <source>
        <dbReference type="SAM" id="Phobius"/>
    </source>
</evidence>
<dbReference type="Proteomes" id="UP000320839">
    <property type="component" value="Chromosome"/>
</dbReference>
<gene>
    <name evidence="4" type="primary">htrA_3</name>
    <name evidence="4" type="ORF">Pan153_51620</name>
</gene>